<dbReference type="Proteomes" id="UP001524586">
    <property type="component" value="Unassembled WGS sequence"/>
</dbReference>
<protein>
    <submittedName>
        <fullName evidence="2">Transposase</fullName>
    </submittedName>
</protein>
<dbReference type="InterPro" id="IPR036515">
    <property type="entry name" value="Transposase_17_sf"/>
</dbReference>
<sequence>MVLYRRNRLAGGCYFFTVTLRDRSSDALVRHVDLLRGAFRTVLKERPFKLDAIVILPDHLHAIWTLPDGDTDYSGRWRAVKACFTHELRRSGVPLTCDNRGEYRLWQRRFWEHTIRDDRDYQHHADYLHWNPVKHGLVKDVADWPYSSFHRFVRRGAYPFDWGGVGDSNIEGAE</sequence>
<evidence type="ECO:0000259" key="1">
    <source>
        <dbReference type="SMART" id="SM01321"/>
    </source>
</evidence>
<dbReference type="InterPro" id="IPR052715">
    <property type="entry name" value="RAYT_transposase"/>
</dbReference>
<dbReference type="SUPFAM" id="SSF143422">
    <property type="entry name" value="Transposase IS200-like"/>
    <property type="match status" value="1"/>
</dbReference>
<organism evidence="2 3">
    <name type="scientific">Methylomonas rivi</name>
    <dbReference type="NCBI Taxonomy" id="2952226"/>
    <lineage>
        <taxon>Bacteria</taxon>
        <taxon>Pseudomonadati</taxon>
        <taxon>Pseudomonadota</taxon>
        <taxon>Gammaproteobacteria</taxon>
        <taxon>Methylococcales</taxon>
        <taxon>Methylococcaceae</taxon>
        <taxon>Methylomonas</taxon>
    </lineage>
</organism>
<accession>A0ABT1U6A6</accession>
<gene>
    <name evidence="2" type="ORF">NP596_13095</name>
</gene>
<dbReference type="NCBIfam" id="NF047646">
    <property type="entry name" value="REP_Tyr_transpos"/>
    <property type="match status" value="1"/>
</dbReference>
<evidence type="ECO:0000313" key="3">
    <source>
        <dbReference type="Proteomes" id="UP001524586"/>
    </source>
</evidence>
<dbReference type="PANTHER" id="PTHR36966">
    <property type="entry name" value="REP-ASSOCIATED TYROSINE TRANSPOSASE"/>
    <property type="match status" value="1"/>
</dbReference>
<dbReference type="EMBL" id="JANIBK010000071">
    <property type="protein sequence ID" value="MCQ8129392.1"/>
    <property type="molecule type" value="Genomic_DNA"/>
</dbReference>
<evidence type="ECO:0000313" key="2">
    <source>
        <dbReference type="EMBL" id="MCQ8129392.1"/>
    </source>
</evidence>
<proteinExistence type="predicted"/>
<dbReference type="PANTHER" id="PTHR36966:SF1">
    <property type="entry name" value="REP-ASSOCIATED TYROSINE TRANSPOSASE"/>
    <property type="match status" value="1"/>
</dbReference>
<comment type="caution">
    <text evidence="2">The sequence shown here is derived from an EMBL/GenBank/DDBJ whole genome shotgun (WGS) entry which is preliminary data.</text>
</comment>
<dbReference type="InterPro" id="IPR002686">
    <property type="entry name" value="Transposase_17"/>
</dbReference>
<dbReference type="SMART" id="SM01321">
    <property type="entry name" value="Y1_Tnp"/>
    <property type="match status" value="1"/>
</dbReference>
<reference evidence="2 3" key="1">
    <citation type="submission" date="2022-07" db="EMBL/GenBank/DDBJ databases">
        <title>Methylomonas rivi sp. nov., Methylomonas rosea sp. nov., Methylomonas aureus sp. nov. and Methylomonas subterranea sp. nov., four novel methanotrophs isolated from a freshwater creek and the deep terrestrial subsurface.</title>
        <authorList>
            <person name="Abin C."/>
            <person name="Sankaranarayanan K."/>
            <person name="Garner C."/>
            <person name="Sindelar R."/>
            <person name="Kotary K."/>
            <person name="Garner R."/>
            <person name="Barclay S."/>
            <person name="Lawson P."/>
            <person name="Krumholz L."/>
        </authorList>
    </citation>
    <scope>NUCLEOTIDE SEQUENCE [LARGE SCALE GENOMIC DNA]</scope>
    <source>
        <strain evidence="2 3">WSC-6</strain>
    </source>
</reference>
<keyword evidence="3" id="KW-1185">Reference proteome</keyword>
<name>A0ABT1U6A6_9GAMM</name>
<dbReference type="Gene3D" id="3.30.70.1290">
    <property type="entry name" value="Transposase IS200-like"/>
    <property type="match status" value="1"/>
</dbReference>
<feature type="domain" description="Transposase IS200-like" evidence="1">
    <location>
        <begin position="9"/>
        <end position="131"/>
    </location>
</feature>